<evidence type="ECO:0000313" key="6">
    <source>
        <dbReference type="Proteomes" id="UP001162640"/>
    </source>
</evidence>
<feature type="compositionally biased region" description="Basic and acidic residues" evidence="3">
    <location>
        <begin position="323"/>
        <end position="354"/>
    </location>
</feature>
<dbReference type="EMBL" id="BLQM01000104">
    <property type="protein sequence ID" value="GMH64037.1"/>
    <property type="molecule type" value="Genomic_DNA"/>
</dbReference>
<dbReference type="InterPro" id="IPR050117">
    <property type="entry name" value="MAPK"/>
</dbReference>
<dbReference type="PANTHER" id="PTHR24055">
    <property type="entry name" value="MITOGEN-ACTIVATED PROTEIN KINASE"/>
    <property type="match status" value="1"/>
</dbReference>
<name>A0A9W7E2Q6_9STRA</name>
<evidence type="ECO:0000256" key="1">
    <source>
        <dbReference type="ARBA" id="ARBA00022741"/>
    </source>
</evidence>
<protein>
    <recommendedName>
        <fullName evidence="4">Protein kinase domain-containing protein</fullName>
    </recommendedName>
</protein>
<dbReference type="GO" id="GO:0004672">
    <property type="term" value="F:protein kinase activity"/>
    <property type="evidence" value="ECO:0007669"/>
    <property type="project" value="InterPro"/>
</dbReference>
<gene>
    <name evidence="5" type="ORF">TL16_g03871</name>
</gene>
<feature type="domain" description="Protein kinase" evidence="4">
    <location>
        <begin position="1"/>
        <end position="293"/>
    </location>
</feature>
<evidence type="ECO:0000259" key="4">
    <source>
        <dbReference type="PROSITE" id="PS50011"/>
    </source>
</evidence>
<keyword evidence="1" id="KW-0547">Nucleotide-binding</keyword>
<sequence length="368" mass="41027">MSVVRSILRNLFQIASGCHSIGCALGNNKSAQTYFNFESFLMNESGELKLSSVSACCPLNRSDADFSGLNDIKLKKKGTKDDQKNLKKALEVKFGKVRSREDQSDELGMRYQLQCQHGRSFHRYAILTRLHQSSCDSLRSSQDKLLYASPEILLGSQRVTPASDVWAVGALGLQLLLGKAMFAIGAGGRTDTLVNITKLAGTISETSNNFGKGKLMPFYKKYEQYIEKKNNKEADKNGGKKKKYKQDMGKGLRVMSKLKGQEYDQFFDFMDSLLKMDPEQRPSAAAALLHPFFSEDSHPNQCSAAARDWLEVRKCFGKGLTSKNDEDNKERGEKRKAENGTEDKGEDKKGRFDEGLSLDDGDDIYGGL</sequence>
<dbReference type="SUPFAM" id="SSF56112">
    <property type="entry name" value="Protein kinase-like (PK-like)"/>
    <property type="match status" value="1"/>
</dbReference>
<evidence type="ECO:0000256" key="2">
    <source>
        <dbReference type="ARBA" id="ARBA00022840"/>
    </source>
</evidence>
<dbReference type="GO" id="GO:0005524">
    <property type="term" value="F:ATP binding"/>
    <property type="evidence" value="ECO:0007669"/>
    <property type="project" value="UniProtKB-KW"/>
</dbReference>
<dbReference type="Proteomes" id="UP001162640">
    <property type="component" value="Unassembled WGS sequence"/>
</dbReference>
<evidence type="ECO:0000313" key="5">
    <source>
        <dbReference type="EMBL" id="GMH64037.1"/>
    </source>
</evidence>
<dbReference type="Gene3D" id="1.10.510.10">
    <property type="entry name" value="Transferase(Phosphotransferase) domain 1"/>
    <property type="match status" value="1"/>
</dbReference>
<dbReference type="InterPro" id="IPR011009">
    <property type="entry name" value="Kinase-like_dom_sf"/>
</dbReference>
<feature type="region of interest" description="Disordered" evidence="3">
    <location>
        <begin position="319"/>
        <end position="368"/>
    </location>
</feature>
<dbReference type="PROSITE" id="PS50011">
    <property type="entry name" value="PROTEIN_KINASE_DOM"/>
    <property type="match status" value="1"/>
</dbReference>
<organism evidence="5 6">
    <name type="scientific">Triparma laevis f. inornata</name>
    <dbReference type="NCBI Taxonomy" id="1714386"/>
    <lineage>
        <taxon>Eukaryota</taxon>
        <taxon>Sar</taxon>
        <taxon>Stramenopiles</taxon>
        <taxon>Ochrophyta</taxon>
        <taxon>Bolidophyceae</taxon>
        <taxon>Parmales</taxon>
        <taxon>Triparmaceae</taxon>
        <taxon>Triparma</taxon>
    </lineage>
</organism>
<proteinExistence type="predicted"/>
<feature type="compositionally biased region" description="Acidic residues" evidence="3">
    <location>
        <begin position="356"/>
        <end position="368"/>
    </location>
</feature>
<comment type="caution">
    <text evidence="5">The sequence shown here is derived from an EMBL/GenBank/DDBJ whole genome shotgun (WGS) entry which is preliminary data.</text>
</comment>
<dbReference type="InterPro" id="IPR000719">
    <property type="entry name" value="Prot_kinase_dom"/>
</dbReference>
<reference evidence="6" key="1">
    <citation type="journal article" date="2023" name="Commun. Biol.">
        <title>Genome analysis of Parmales, the sister group of diatoms, reveals the evolutionary specialization of diatoms from phago-mixotrophs to photoautotrophs.</title>
        <authorList>
            <person name="Ban H."/>
            <person name="Sato S."/>
            <person name="Yoshikawa S."/>
            <person name="Yamada K."/>
            <person name="Nakamura Y."/>
            <person name="Ichinomiya M."/>
            <person name="Sato N."/>
            <person name="Blanc-Mathieu R."/>
            <person name="Endo H."/>
            <person name="Kuwata A."/>
            <person name="Ogata H."/>
        </authorList>
    </citation>
    <scope>NUCLEOTIDE SEQUENCE [LARGE SCALE GENOMIC DNA]</scope>
</reference>
<dbReference type="AlphaFoldDB" id="A0A9W7E2Q6"/>
<dbReference type="Pfam" id="PF00069">
    <property type="entry name" value="Pkinase"/>
    <property type="match status" value="1"/>
</dbReference>
<keyword evidence="2" id="KW-0067">ATP-binding</keyword>
<accession>A0A9W7E2Q6</accession>
<evidence type="ECO:0000256" key="3">
    <source>
        <dbReference type="SAM" id="MobiDB-lite"/>
    </source>
</evidence>
<dbReference type="SMART" id="SM00220">
    <property type="entry name" value="S_TKc"/>
    <property type="match status" value="1"/>
</dbReference>